<dbReference type="InterPro" id="IPR000504">
    <property type="entry name" value="RRM_dom"/>
</dbReference>
<dbReference type="Proteomes" id="UP000030669">
    <property type="component" value="Unassembled WGS sequence"/>
</dbReference>
<feature type="compositionally biased region" description="Low complexity" evidence="3">
    <location>
        <begin position="666"/>
        <end position="681"/>
    </location>
</feature>
<dbReference type="HOGENOM" id="CLU_006261_0_0_1"/>
<evidence type="ECO:0000256" key="2">
    <source>
        <dbReference type="PROSITE-ProRule" id="PRU00176"/>
    </source>
</evidence>
<dbReference type="GeneID" id="19303438"/>
<evidence type="ECO:0000313" key="6">
    <source>
        <dbReference type="Proteomes" id="UP000030669"/>
    </source>
</evidence>
<dbReference type="PROSITE" id="PS50102">
    <property type="entry name" value="RRM"/>
    <property type="match status" value="1"/>
</dbReference>
<dbReference type="Pfam" id="PF00076">
    <property type="entry name" value="RRM_1"/>
    <property type="match status" value="1"/>
</dbReference>
<feature type="region of interest" description="Disordered" evidence="3">
    <location>
        <begin position="611"/>
        <end position="781"/>
    </location>
</feature>
<feature type="region of interest" description="Disordered" evidence="3">
    <location>
        <begin position="219"/>
        <end position="267"/>
    </location>
</feature>
<feature type="compositionally biased region" description="Gly residues" evidence="3">
    <location>
        <begin position="443"/>
        <end position="452"/>
    </location>
</feature>
<dbReference type="OrthoDB" id="431169at2759"/>
<dbReference type="SUPFAM" id="SSF54928">
    <property type="entry name" value="RNA-binding domain, RBD"/>
    <property type="match status" value="2"/>
</dbReference>
<feature type="domain" description="RRM" evidence="4">
    <location>
        <begin position="766"/>
        <end position="853"/>
    </location>
</feature>
<feature type="region of interest" description="Disordered" evidence="3">
    <location>
        <begin position="426"/>
        <end position="465"/>
    </location>
</feature>
<dbReference type="RefSeq" id="XP_007862087.1">
    <property type="nucleotide sequence ID" value="XM_007863896.1"/>
</dbReference>
<keyword evidence="1 2" id="KW-0694">RNA-binding</keyword>
<proteinExistence type="predicted"/>
<feature type="region of interest" description="Disordered" evidence="3">
    <location>
        <begin position="1"/>
        <end position="34"/>
    </location>
</feature>
<evidence type="ECO:0000259" key="4">
    <source>
        <dbReference type="PROSITE" id="PS50102"/>
    </source>
</evidence>
<dbReference type="Gene3D" id="3.30.70.330">
    <property type="match status" value="2"/>
</dbReference>
<feature type="compositionally biased region" description="Basic and acidic residues" evidence="3">
    <location>
        <begin position="479"/>
        <end position="504"/>
    </location>
</feature>
<dbReference type="PANTHER" id="PTHR10501">
    <property type="entry name" value="U1 SMALL NUCLEAR RIBONUCLEOPROTEIN A/U2 SMALL NUCLEAR RIBONUCLEOPROTEIN B"/>
    <property type="match status" value="1"/>
</dbReference>
<feature type="compositionally biased region" description="Polar residues" evidence="3">
    <location>
        <begin position="912"/>
        <end position="921"/>
    </location>
</feature>
<keyword evidence="6" id="KW-1185">Reference proteome</keyword>
<name>S7RZX0_GLOTA</name>
<dbReference type="GO" id="GO:0003723">
    <property type="term" value="F:RNA binding"/>
    <property type="evidence" value="ECO:0007669"/>
    <property type="project" value="UniProtKB-UniRule"/>
</dbReference>
<dbReference type="OMA" id="GSQSGHE"/>
<feature type="compositionally biased region" description="Polar residues" evidence="3">
    <location>
        <begin position="242"/>
        <end position="251"/>
    </location>
</feature>
<dbReference type="STRING" id="670483.S7RZX0"/>
<feature type="compositionally biased region" description="Pro residues" evidence="3">
    <location>
        <begin position="656"/>
        <end position="665"/>
    </location>
</feature>
<dbReference type="SMART" id="SM00360">
    <property type="entry name" value="RRM"/>
    <property type="match status" value="2"/>
</dbReference>
<dbReference type="FunFam" id="3.30.70.330:FF:000428">
    <property type="entry name" value="Related to WHI3-involved in regulation of cell size"/>
    <property type="match status" value="1"/>
</dbReference>
<reference evidence="5 6" key="1">
    <citation type="journal article" date="2012" name="Science">
        <title>The Paleozoic origin of enzymatic lignin decomposition reconstructed from 31 fungal genomes.</title>
        <authorList>
            <person name="Floudas D."/>
            <person name="Binder M."/>
            <person name="Riley R."/>
            <person name="Barry K."/>
            <person name="Blanchette R.A."/>
            <person name="Henrissat B."/>
            <person name="Martinez A.T."/>
            <person name="Otillar R."/>
            <person name="Spatafora J.W."/>
            <person name="Yadav J.S."/>
            <person name="Aerts A."/>
            <person name="Benoit I."/>
            <person name="Boyd A."/>
            <person name="Carlson A."/>
            <person name="Copeland A."/>
            <person name="Coutinho P.M."/>
            <person name="de Vries R.P."/>
            <person name="Ferreira P."/>
            <person name="Findley K."/>
            <person name="Foster B."/>
            <person name="Gaskell J."/>
            <person name="Glotzer D."/>
            <person name="Gorecki P."/>
            <person name="Heitman J."/>
            <person name="Hesse C."/>
            <person name="Hori C."/>
            <person name="Igarashi K."/>
            <person name="Jurgens J.A."/>
            <person name="Kallen N."/>
            <person name="Kersten P."/>
            <person name="Kohler A."/>
            <person name="Kuees U."/>
            <person name="Kumar T.K.A."/>
            <person name="Kuo A."/>
            <person name="LaButti K."/>
            <person name="Larrondo L.F."/>
            <person name="Lindquist E."/>
            <person name="Ling A."/>
            <person name="Lombard V."/>
            <person name="Lucas S."/>
            <person name="Lundell T."/>
            <person name="Martin R."/>
            <person name="McLaughlin D.J."/>
            <person name="Morgenstern I."/>
            <person name="Morin E."/>
            <person name="Murat C."/>
            <person name="Nagy L.G."/>
            <person name="Nolan M."/>
            <person name="Ohm R.A."/>
            <person name="Patyshakuliyeva A."/>
            <person name="Rokas A."/>
            <person name="Ruiz-Duenas F.J."/>
            <person name="Sabat G."/>
            <person name="Salamov A."/>
            <person name="Samejima M."/>
            <person name="Schmutz J."/>
            <person name="Slot J.C."/>
            <person name="St John F."/>
            <person name="Stenlid J."/>
            <person name="Sun H."/>
            <person name="Sun S."/>
            <person name="Syed K."/>
            <person name="Tsang A."/>
            <person name="Wiebenga A."/>
            <person name="Young D."/>
            <person name="Pisabarro A."/>
            <person name="Eastwood D.C."/>
            <person name="Martin F."/>
            <person name="Cullen D."/>
            <person name="Grigoriev I.V."/>
            <person name="Hibbett D.S."/>
        </authorList>
    </citation>
    <scope>NUCLEOTIDE SEQUENCE [LARGE SCALE GENOMIC DNA]</scope>
    <source>
        <strain evidence="5 6">ATCC 11539</strain>
    </source>
</reference>
<feature type="region of interest" description="Disordered" evidence="3">
    <location>
        <begin position="856"/>
        <end position="1003"/>
    </location>
</feature>
<evidence type="ECO:0000256" key="3">
    <source>
        <dbReference type="SAM" id="MobiDB-lite"/>
    </source>
</evidence>
<feature type="compositionally biased region" description="Basic and acidic residues" evidence="3">
    <location>
        <begin position="902"/>
        <end position="911"/>
    </location>
</feature>
<dbReference type="InterPro" id="IPR012677">
    <property type="entry name" value="Nucleotide-bd_a/b_plait_sf"/>
</dbReference>
<dbReference type="eggNOG" id="KOG0118">
    <property type="taxonomic scope" value="Eukaryota"/>
</dbReference>
<organism evidence="5 6">
    <name type="scientific">Gloeophyllum trabeum (strain ATCC 11539 / FP-39264 / Madison 617)</name>
    <name type="common">Brown rot fungus</name>
    <dbReference type="NCBI Taxonomy" id="670483"/>
    <lineage>
        <taxon>Eukaryota</taxon>
        <taxon>Fungi</taxon>
        <taxon>Dikarya</taxon>
        <taxon>Basidiomycota</taxon>
        <taxon>Agaricomycotina</taxon>
        <taxon>Agaricomycetes</taxon>
        <taxon>Gloeophyllales</taxon>
        <taxon>Gloeophyllaceae</taxon>
        <taxon>Gloeophyllum</taxon>
    </lineage>
</organism>
<dbReference type="InterPro" id="IPR035979">
    <property type="entry name" value="RBD_domain_sf"/>
</dbReference>
<dbReference type="KEGG" id="gtr:GLOTRDRAFT_135974"/>
<evidence type="ECO:0000313" key="5">
    <source>
        <dbReference type="EMBL" id="EPQ58974.1"/>
    </source>
</evidence>
<protein>
    <recommendedName>
        <fullName evidence="4">RRM domain-containing protein</fullName>
    </recommendedName>
</protein>
<gene>
    <name evidence="5" type="ORF">GLOTRDRAFT_135974</name>
</gene>
<feature type="compositionally biased region" description="Low complexity" evidence="3">
    <location>
        <begin position="704"/>
        <end position="718"/>
    </location>
</feature>
<feature type="region of interest" description="Disordered" evidence="3">
    <location>
        <begin position="479"/>
        <end position="540"/>
    </location>
</feature>
<feature type="compositionally biased region" description="Polar residues" evidence="3">
    <location>
        <begin position="222"/>
        <end position="234"/>
    </location>
</feature>
<dbReference type="EMBL" id="KB469297">
    <property type="protein sequence ID" value="EPQ58974.1"/>
    <property type="molecule type" value="Genomic_DNA"/>
</dbReference>
<feature type="compositionally biased region" description="Polar residues" evidence="3">
    <location>
        <begin position="1"/>
        <end position="11"/>
    </location>
</feature>
<feature type="compositionally biased region" description="Polar residues" evidence="3">
    <location>
        <begin position="733"/>
        <end position="765"/>
    </location>
</feature>
<sequence length="1003" mass="105982">MSSQNNQQSRPHSPDLLPPHLKSPVLGDSYNTQGTLGASHQSLYSSFQLPSDLTPTPADAEEAKQGRIDGFSSGPYRSSALFNAFPNNRSHNPTSTGVSAAAFRDTLSQPYSITTDIYGSTQLSLQQQISPTQSSLSSGYDSLAQQARGLEYRAPQMASGFSGANPKPTYNNVDPYSASSTLLQSHQVGKAGLIANPQVSQQQAHSQSQHHHATYHTAPQMGYTNGLSMHSQTPFGPHLPSNGMSTATVPTSAAPGMNHVNGGGASGASGEEISTIFVVGFPDDMSEREFQNMFTFCNGFEAATLKIPNKESTAYGSSNALGRGGNLQYQSSYAGQNDPYNLVTVNQGGVVVDGGRDGTTSSWPAAMPDDGHFVHNAPAQPPRKQIIGFAKFRTREEALAARDQLQGRRVDIEKGAVLKAEMAKKNLHTKRGVGPLGGTSSSTGGGGGGGGAVPLASDGLGYGEQLSSRDRDAMTALGLRRESRIHAGDRDEDERHRATRERELSITMGLGSLGTRGPRERAEEDERERERRRKEARLRSGNTSAFDAFHSIPAGRLAPGVELAANGFGSHSQASMPNLSAYDGFAGVAGVNPWGSAGTYRKPSVPILTNATVRPASPGAQSSPPNREAVYPMSAGPLSASSVVSDNDLPGNMPNTAPPLSPPTNPSSLPSHPSLPSRPARPYSPLADPQGQQVAFGTVGHGHAGSVPPSSASSVSGSQASENELSRSMAGLTMSQGSTSPQLPSPSSGASSGTRGNPGDQNPPINTLYVGNLPTSPMPTGYPPSYLEDALRDLFSRRPGYRKLCFRQKSNGPMCFVEFEDVNYATKALNELYGHPLGGLVKGGGIRLSYSKNPLGVRTPTTGGHQHHQQHAGAGQSSTQVPSAFAEPFQPRQPQPTYIDPDLNRSIRRDTSGMTSPTYHYSVSPPPRFFSPSPSSQQYNPQATNAAYPRGNPQGYTSSTFSPFAMSPSPHPIPDQSSADSNNEHFPHSMSTQTNNLEAARAG</sequence>
<evidence type="ECO:0000256" key="1">
    <source>
        <dbReference type="ARBA" id="ARBA00022884"/>
    </source>
</evidence>
<dbReference type="AlphaFoldDB" id="S7RZX0"/>
<accession>S7RZX0</accession>